<sequence>MATNVKMYVEYWNKDEYRIRLEKLISAIEKEVSGVDVIGEAGRSKTFEIVINGKLVYSKLKYGCFPKAIDVIRGLKEVKEGREPKIIGANKRQQQGLQQPNS</sequence>
<keyword evidence="3" id="KW-1185">Reference proteome</keyword>
<organism evidence="2 3">
    <name type="scientific">Paralvinella palmiformis</name>
    <dbReference type="NCBI Taxonomy" id="53620"/>
    <lineage>
        <taxon>Eukaryota</taxon>
        <taxon>Metazoa</taxon>
        <taxon>Spiralia</taxon>
        <taxon>Lophotrochozoa</taxon>
        <taxon>Annelida</taxon>
        <taxon>Polychaeta</taxon>
        <taxon>Sedentaria</taxon>
        <taxon>Canalipalpata</taxon>
        <taxon>Terebellida</taxon>
        <taxon>Terebelliformia</taxon>
        <taxon>Alvinellidae</taxon>
        <taxon>Paralvinella</taxon>
    </lineage>
</organism>
<reference evidence="2" key="1">
    <citation type="journal article" date="2023" name="Mol. Biol. Evol.">
        <title>Third-Generation Sequencing Reveals the Adaptive Role of the Epigenome in Three Deep-Sea Polychaetes.</title>
        <authorList>
            <person name="Perez M."/>
            <person name="Aroh O."/>
            <person name="Sun Y."/>
            <person name="Lan Y."/>
            <person name="Juniper S.K."/>
            <person name="Young C.R."/>
            <person name="Angers B."/>
            <person name="Qian P.Y."/>
        </authorList>
    </citation>
    <scope>NUCLEOTIDE SEQUENCE</scope>
    <source>
        <strain evidence="2">P08H-3</strain>
    </source>
</reference>
<dbReference type="InterPro" id="IPR036249">
    <property type="entry name" value="Thioredoxin-like_sf"/>
</dbReference>
<dbReference type="InterPro" id="IPR011893">
    <property type="entry name" value="Selenoprotein_Rdx-typ"/>
</dbReference>
<dbReference type="EMBL" id="JAODUP010000218">
    <property type="protein sequence ID" value="KAK2156230.1"/>
    <property type="molecule type" value="Genomic_DNA"/>
</dbReference>
<dbReference type="Proteomes" id="UP001208570">
    <property type="component" value="Unassembled WGS sequence"/>
</dbReference>
<evidence type="ECO:0000313" key="3">
    <source>
        <dbReference type="Proteomes" id="UP001208570"/>
    </source>
</evidence>
<protein>
    <submittedName>
        <fullName evidence="2">Uncharacterized protein</fullName>
    </submittedName>
</protein>
<dbReference type="Gene3D" id="3.40.30.10">
    <property type="entry name" value="Glutaredoxin"/>
    <property type="match status" value="1"/>
</dbReference>
<dbReference type="NCBIfam" id="TIGR02174">
    <property type="entry name" value="CXXU_selWTH"/>
    <property type="match status" value="1"/>
</dbReference>
<proteinExistence type="predicted"/>
<evidence type="ECO:0000256" key="1">
    <source>
        <dbReference type="ARBA" id="ARBA00023284"/>
    </source>
</evidence>
<dbReference type="Pfam" id="PF10262">
    <property type="entry name" value="Rdx"/>
    <property type="match status" value="1"/>
</dbReference>
<keyword evidence="1" id="KW-0676">Redox-active center</keyword>
<evidence type="ECO:0000313" key="2">
    <source>
        <dbReference type="EMBL" id="KAK2156230.1"/>
    </source>
</evidence>
<gene>
    <name evidence="2" type="ORF">LSH36_218g02037</name>
</gene>
<accession>A0AAD9JPJ7</accession>
<comment type="caution">
    <text evidence="2">The sequence shown here is derived from an EMBL/GenBank/DDBJ whole genome shotgun (WGS) entry which is preliminary data.</text>
</comment>
<dbReference type="AlphaFoldDB" id="A0AAD9JPJ7"/>
<name>A0AAD9JPJ7_9ANNE</name>
<dbReference type="SUPFAM" id="SSF52833">
    <property type="entry name" value="Thioredoxin-like"/>
    <property type="match status" value="1"/>
</dbReference>